<dbReference type="InterPro" id="IPR027410">
    <property type="entry name" value="TCP-1-like_intermed_sf"/>
</dbReference>
<protein>
    <recommendedName>
        <fullName evidence="7">60 kDa chaperonin</fullName>
    </recommendedName>
</protein>
<dbReference type="AlphaFoldDB" id="X0WCR9"/>
<dbReference type="GO" id="GO:0042026">
    <property type="term" value="P:protein refolding"/>
    <property type="evidence" value="ECO:0007669"/>
    <property type="project" value="InterPro"/>
</dbReference>
<keyword evidence="5" id="KW-0143">Chaperone</keyword>
<comment type="caution">
    <text evidence="6">The sequence shown here is derived from an EMBL/GenBank/DDBJ whole genome shotgun (WGS) entry which is preliminary data.</text>
</comment>
<evidence type="ECO:0000256" key="5">
    <source>
        <dbReference type="ARBA" id="ARBA00023186"/>
    </source>
</evidence>
<dbReference type="GO" id="GO:0140662">
    <property type="term" value="F:ATP-dependent protein folding chaperone"/>
    <property type="evidence" value="ECO:0007669"/>
    <property type="project" value="InterPro"/>
</dbReference>
<feature type="non-terminal residue" evidence="6">
    <location>
        <position position="1"/>
    </location>
</feature>
<dbReference type="PRINTS" id="PR00304">
    <property type="entry name" value="TCOMPLEXTCP1"/>
</dbReference>
<keyword evidence="3" id="KW-0547">Nucleotide-binding</keyword>
<evidence type="ECO:0000313" key="6">
    <source>
        <dbReference type="EMBL" id="GAG28435.1"/>
    </source>
</evidence>
<comment type="similarity">
    <text evidence="2">Belongs to the TCP-1 chaperonin family.</text>
</comment>
<dbReference type="PANTHER" id="PTHR45633">
    <property type="entry name" value="60 KDA HEAT SHOCK PROTEIN, MITOCHONDRIAL"/>
    <property type="match status" value="1"/>
</dbReference>
<dbReference type="Pfam" id="PF00118">
    <property type="entry name" value="Cpn60_TCP1"/>
    <property type="match status" value="1"/>
</dbReference>
<dbReference type="InterPro" id="IPR027409">
    <property type="entry name" value="GroEL-like_apical_dom_sf"/>
</dbReference>
<evidence type="ECO:0000256" key="2">
    <source>
        <dbReference type="ARBA" id="ARBA00008020"/>
    </source>
</evidence>
<dbReference type="EMBL" id="BARS01048868">
    <property type="protein sequence ID" value="GAG28435.1"/>
    <property type="molecule type" value="Genomic_DNA"/>
</dbReference>
<dbReference type="SUPFAM" id="SSF52029">
    <property type="entry name" value="GroEL apical domain-like"/>
    <property type="match status" value="1"/>
</dbReference>
<dbReference type="InterPro" id="IPR017998">
    <property type="entry name" value="Chaperone_TCP-1"/>
</dbReference>
<accession>X0WCR9</accession>
<organism evidence="6">
    <name type="scientific">marine sediment metagenome</name>
    <dbReference type="NCBI Taxonomy" id="412755"/>
    <lineage>
        <taxon>unclassified sequences</taxon>
        <taxon>metagenomes</taxon>
        <taxon>ecological metagenomes</taxon>
    </lineage>
</organism>
<dbReference type="Gene3D" id="1.10.560.10">
    <property type="entry name" value="GroEL-like equatorial domain"/>
    <property type="match status" value="1"/>
</dbReference>
<dbReference type="Gene3D" id="3.30.260.10">
    <property type="entry name" value="TCP-1-like chaperonin intermediate domain"/>
    <property type="match status" value="1"/>
</dbReference>
<dbReference type="Gene3D" id="3.50.7.10">
    <property type="entry name" value="GroEL"/>
    <property type="match status" value="1"/>
</dbReference>
<dbReference type="GO" id="GO:0005524">
    <property type="term" value="F:ATP binding"/>
    <property type="evidence" value="ECO:0007669"/>
    <property type="project" value="UniProtKB-KW"/>
</dbReference>
<evidence type="ECO:0000256" key="3">
    <source>
        <dbReference type="ARBA" id="ARBA00022741"/>
    </source>
</evidence>
<evidence type="ECO:0000256" key="4">
    <source>
        <dbReference type="ARBA" id="ARBA00022840"/>
    </source>
</evidence>
<proteinExistence type="inferred from homology"/>
<evidence type="ECO:0008006" key="7">
    <source>
        <dbReference type="Google" id="ProtNLM"/>
    </source>
</evidence>
<dbReference type="InterPro" id="IPR002423">
    <property type="entry name" value="Cpn60/GroEL/TCP-1"/>
</dbReference>
<dbReference type="InterPro" id="IPR001844">
    <property type="entry name" value="Cpn60/GroEL"/>
</dbReference>
<comment type="similarity">
    <text evidence="1">Belongs to the chaperonin (HSP60) family.</text>
</comment>
<gene>
    <name evidence="6" type="ORF">S01H1_73159</name>
</gene>
<keyword evidence="4" id="KW-0067">ATP-binding</keyword>
<reference evidence="6" key="1">
    <citation type="journal article" date="2014" name="Front. Microbiol.">
        <title>High frequency of phylogenetically diverse reductive dehalogenase-homologous genes in deep subseafloor sedimentary metagenomes.</title>
        <authorList>
            <person name="Kawai M."/>
            <person name="Futagami T."/>
            <person name="Toyoda A."/>
            <person name="Takaki Y."/>
            <person name="Nishi S."/>
            <person name="Hori S."/>
            <person name="Arai W."/>
            <person name="Tsubouchi T."/>
            <person name="Morono Y."/>
            <person name="Uchiyama I."/>
            <person name="Ito T."/>
            <person name="Fujiyama A."/>
            <person name="Inagaki F."/>
            <person name="Takami H."/>
        </authorList>
    </citation>
    <scope>NUCLEOTIDE SEQUENCE</scope>
    <source>
        <strain evidence="6">Expedition CK06-06</strain>
    </source>
</reference>
<dbReference type="SUPFAM" id="SSF48592">
    <property type="entry name" value="GroEL equatorial domain-like"/>
    <property type="match status" value="1"/>
</dbReference>
<name>X0WCR9_9ZZZZ</name>
<dbReference type="InterPro" id="IPR027413">
    <property type="entry name" value="GROEL-like_equatorial_sf"/>
</dbReference>
<evidence type="ECO:0000256" key="1">
    <source>
        <dbReference type="ARBA" id="ARBA00006607"/>
    </source>
</evidence>
<sequence length="239" mass="25657">LKVNVIDPPPYGLSKKEILNDLALLTGATVINEDLGDDMDLIQPEHLGECLKSITSTENTLLKLESIPEDVKDVVNSIKNKIEETKNPNLIIRYEKRLARLNAKVAVVKVGANSDVELKEKRDRVEDAICATKAAIKEGIVPGGGIALLNASQSIKAKNPSEQVLLDAIKAPYKTILENAGINDYEAPKIKGRGLDVVTGKTVNMVKSGIIDPLLVTKSALLNAASVATTILSTDCVIE</sequence>